<keyword evidence="2" id="KW-0812">Transmembrane</keyword>
<dbReference type="PROSITE" id="PS00022">
    <property type="entry name" value="EGF_1"/>
    <property type="match status" value="1"/>
</dbReference>
<protein>
    <recommendedName>
        <fullName evidence="3">EGF-like domain-containing protein</fullName>
    </recommendedName>
</protein>
<evidence type="ECO:0000259" key="3">
    <source>
        <dbReference type="PROSITE" id="PS50026"/>
    </source>
</evidence>
<dbReference type="PROSITE" id="PS01186">
    <property type="entry name" value="EGF_2"/>
    <property type="match status" value="1"/>
</dbReference>
<comment type="caution">
    <text evidence="1">Lacks conserved residue(s) required for the propagation of feature annotation.</text>
</comment>
<dbReference type="EMBL" id="HBIB01040474">
    <property type="protein sequence ID" value="CAE0264044.1"/>
    <property type="molecule type" value="Transcribed_RNA"/>
</dbReference>
<reference evidence="4" key="1">
    <citation type="submission" date="2021-01" db="EMBL/GenBank/DDBJ databases">
        <authorList>
            <person name="Corre E."/>
            <person name="Pelletier E."/>
            <person name="Niang G."/>
            <person name="Scheremetjew M."/>
            <person name="Finn R."/>
            <person name="Kale V."/>
            <person name="Holt S."/>
            <person name="Cochrane G."/>
            <person name="Meng A."/>
            <person name="Brown T."/>
            <person name="Cohen L."/>
        </authorList>
    </citation>
    <scope>NUCLEOTIDE SEQUENCE</scope>
    <source>
        <strain evidence="4">NIES-2562</strain>
    </source>
</reference>
<feature type="domain" description="EGF-like" evidence="3">
    <location>
        <begin position="290"/>
        <end position="326"/>
    </location>
</feature>
<evidence type="ECO:0000256" key="1">
    <source>
        <dbReference type="PROSITE-ProRule" id="PRU00076"/>
    </source>
</evidence>
<dbReference type="AlphaFoldDB" id="A0A7S3GES6"/>
<feature type="transmembrane region" description="Helical" evidence="2">
    <location>
        <begin position="332"/>
        <end position="355"/>
    </location>
</feature>
<dbReference type="InterPro" id="IPR000742">
    <property type="entry name" value="EGF"/>
</dbReference>
<keyword evidence="2" id="KW-1133">Transmembrane helix</keyword>
<keyword evidence="1" id="KW-1015">Disulfide bond</keyword>
<keyword evidence="2" id="KW-0472">Membrane</keyword>
<sequence length="373" mass="39999">MGKCSCQHGCHDPSIILVMVFLFSHFLSGYCLQLPQHSSLVSTFFFSPSNCSVNSTFLYGSTESQVSSKVPAGRCIDAVEDSIMCATLKSGQGMPAVFVASEGRDIATPGACVRRFSLTAATVNASYVWEYCPNGPSEEGAVVPFKLESGLLFASTRQRMFAIDFETGILVWMYPLASNTSLPLPLSSVSLGPSGDWLEPSTTNGELRAFANTSSSFVIRFSGGVSVSTATPVEEGDVERAIGLAQETTGSEQYFSSGNILSTVDLAVLENRFYLQYCSADDSLYTVVFSHFPCKYGCFGRGDCQTDDVGEPYCTCWEGYRGDFCQLPLPSVASLVAIGLFGTAGVFAAGVIGCVNKKRSSGGRRRNGHVQLR</sequence>
<evidence type="ECO:0000313" key="4">
    <source>
        <dbReference type="EMBL" id="CAE0264044.1"/>
    </source>
</evidence>
<gene>
    <name evidence="4" type="ORF">PBIL07802_LOCUS26347</name>
</gene>
<proteinExistence type="predicted"/>
<dbReference type="PROSITE" id="PS50026">
    <property type="entry name" value="EGF_3"/>
    <property type="match status" value="1"/>
</dbReference>
<accession>A0A7S3GES6</accession>
<feature type="disulfide bond" evidence="1">
    <location>
        <begin position="316"/>
        <end position="325"/>
    </location>
</feature>
<organism evidence="4">
    <name type="scientific">Palpitomonas bilix</name>
    <dbReference type="NCBI Taxonomy" id="652834"/>
    <lineage>
        <taxon>Eukaryota</taxon>
        <taxon>Eukaryota incertae sedis</taxon>
    </lineage>
</organism>
<keyword evidence="1" id="KW-0245">EGF-like domain</keyword>
<feature type="disulfide bond" evidence="1">
    <location>
        <begin position="294"/>
        <end position="304"/>
    </location>
</feature>
<evidence type="ECO:0000256" key="2">
    <source>
        <dbReference type="SAM" id="Phobius"/>
    </source>
</evidence>
<name>A0A7S3GES6_9EUKA</name>